<comment type="subcellular location">
    <subcellularLocation>
        <location evidence="1">Endoplasmic reticulum membrane</location>
        <topology evidence="1">Single-pass type II membrane protein</topology>
    </subcellularLocation>
</comment>
<keyword evidence="5" id="KW-0735">Signal-anchor</keyword>
<organism evidence="11 12">
    <name type="scientific">Saccharomycodes ludwigii</name>
    <dbReference type="NCBI Taxonomy" id="36035"/>
    <lineage>
        <taxon>Eukaryota</taxon>
        <taxon>Fungi</taxon>
        <taxon>Dikarya</taxon>
        <taxon>Ascomycota</taxon>
        <taxon>Saccharomycotina</taxon>
        <taxon>Saccharomycetes</taxon>
        <taxon>Saccharomycodales</taxon>
        <taxon>Saccharomycodaceae</taxon>
        <taxon>Saccharomycodes</taxon>
    </lineage>
</organism>
<keyword evidence="4 9" id="KW-0256">Endoplasmic reticulum</keyword>
<protein>
    <recommendedName>
        <fullName evidence="9">Signal peptidase subunit 3</fullName>
    </recommendedName>
</protein>
<keyword evidence="12" id="KW-1185">Reference proteome</keyword>
<dbReference type="Proteomes" id="UP000262825">
    <property type="component" value="Unassembled WGS sequence"/>
</dbReference>
<dbReference type="GO" id="GO:0005787">
    <property type="term" value="C:signal peptidase complex"/>
    <property type="evidence" value="ECO:0007669"/>
    <property type="project" value="UniProtKB-UniRule"/>
</dbReference>
<name>A0A376B5U1_9ASCO</name>
<keyword evidence="6 10" id="KW-1133">Transmembrane helix</keyword>
<evidence type="ECO:0000256" key="9">
    <source>
        <dbReference type="PIRNR" id="PIRNR016089"/>
    </source>
</evidence>
<evidence type="ECO:0000256" key="6">
    <source>
        <dbReference type="ARBA" id="ARBA00022989"/>
    </source>
</evidence>
<dbReference type="PANTHER" id="PTHR12804">
    <property type="entry name" value="MICROSOMAL SIGNAL PEPTIDASE 23 KD SUBUNIT SPC22/23"/>
    <property type="match status" value="1"/>
</dbReference>
<keyword evidence="7 9" id="KW-0472">Membrane</keyword>
<dbReference type="GO" id="GO:0045047">
    <property type="term" value="P:protein targeting to ER"/>
    <property type="evidence" value="ECO:0007669"/>
    <property type="project" value="TreeGrafter"/>
</dbReference>
<accession>A0A376B5U1</accession>
<evidence type="ECO:0000256" key="10">
    <source>
        <dbReference type="SAM" id="Phobius"/>
    </source>
</evidence>
<dbReference type="AlphaFoldDB" id="A0A376B5U1"/>
<evidence type="ECO:0000313" key="12">
    <source>
        <dbReference type="Proteomes" id="UP000262825"/>
    </source>
</evidence>
<evidence type="ECO:0000256" key="4">
    <source>
        <dbReference type="ARBA" id="ARBA00022824"/>
    </source>
</evidence>
<evidence type="ECO:0000256" key="8">
    <source>
        <dbReference type="ARBA" id="ARBA00045670"/>
    </source>
</evidence>
<feature type="transmembrane region" description="Helical" evidence="10">
    <location>
        <begin position="12"/>
        <end position="32"/>
    </location>
</feature>
<dbReference type="GO" id="GO:0006465">
    <property type="term" value="P:signal peptide processing"/>
    <property type="evidence" value="ECO:0007669"/>
    <property type="project" value="UniProtKB-UniRule"/>
</dbReference>
<comment type="function">
    <text evidence="8">Essential component of the signal peptidase complex (SPC) which catalyzes the cleavage of N-terminal signal sequences from nascent proteins as they are translocated into the lumen of the endoplasmic reticulum. Essential for the SPC catalytic activity, possibly by stabilizing and positioning the active center of the complex close to the lumenal surface. Essential for viability.</text>
</comment>
<gene>
    <name evidence="11" type="ORF">SCODWIG_01828</name>
</gene>
<evidence type="ECO:0000256" key="7">
    <source>
        <dbReference type="ARBA" id="ARBA00023136"/>
    </source>
</evidence>
<dbReference type="InterPro" id="IPR007653">
    <property type="entry name" value="SPC3"/>
</dbReference>
<dbReference type="PIRSF" id="PIRSF016089">
    <property type="entry name" value="SPC22"/>
    <property type="match status" value="1"/>
</dbReference>
<dbReference type="PANTHER" id="PTHR12804:SF0">
    <property type="entry name" value="SIGNAL PEPTIDASE COMPLEX SUBUNIT 3"/>
    <property type="match status" value="1"/>
</dbReference>
<dbReference type="EMBL" id="UFAJ01000262">
    <property type="protein sequence ID" value="SSD60067.1"/>
    <property type="molecule type" value="Genomic_DNA"/>
</dbReference>
<evidence type="ECO:0000256" key="3">
    <source>
        <dbReference type="ARBA" id="ARBA00022692"/>
    </source>
</evidence>
<sequence length="194" mass="22133">MFSLNQRFQTVINAAITYAIFIIFLIITLFHFQLYVENNITETVKVNNLNIIKPILNLRTSRMFGGSGKFPKENLRIKFDLNTDLSPLFTWNTKQVFVYLTGAYNSTSTSSSEVTFWDKIITDKKNADLDLHAVMGKYSVWDKQNGFSNKDLQLKLHWNIQPFVGNLIFGEAVMSNSGDILHIPAKEQKTNGTA</sequence>
<evidence type="ECO:0000256" key="5">
    <source>
        <dbReference type="ARBA" id="ARBA00022968"/>
    </source>
</evidence>
<reference evidence="12" key="1">
    <citation type="submission" date="2018-06" db="EMBL/GenBank/DDBJ databases">
        <authorList>
            <person name="Guldener U."/>
        </authorList>
    </citation>
    <scope>NUCLEOTIDE SEQUENCE [LARGE SCALE GENOMIC DNA]</scope>
    <source>
        <strain evidence="12">UTAD17</strain>
    </source>
</reference>
<evidence type="ECO:0000313" key="11">
    <source>
        <dbReference type="EMBL" id="SSD60067.1"/>
    </source>
</evidence>
<comment type="similarity">
    <text evidence="2 9">Belongs to the SPCS3 family.</text>
</comment>
<dbReference type="Pfam" id="PF04573">
    <property type="entry name" value="SPC22"/>
    <property type="match status" value="1"/>
</dbReference>
<dbReference type="VEuPathDB" id="FungiDB:SCODWIG_01828"/>
<proteinExistence type="inferred from homology"/>
<keyword evidence="3 10" id="KW-0812">Transmembrane</keyword>
<evidence type="ECO:0000256" key="1">
    <source>
        <dbReference type="ARBA" id="ARBA00004648"/>
    </source>
</evidence>
<evidence type="ECO:0000256" key="2">
    <source>
        <dbReference type="ARBA" id="ARBA00009289"/>
    </source>
</evidence>